<dbReference type="Proteomes" id="UP000266861">
    <property type="component" value="Unassembled WGS sequence"/>
</dbReference>
<dbReference type="OrthoDB" id="25620at2759"/>
<evidence type="ECO:0000313" key="3">
    <source>
        <dbReference type="Proteomes" id="UP000266861"/>
    </source>
</evidence>
<protein>
    <recommendedName>
        <fullName evidence="1">TLDc domain-containing protein</fullName>
    </recommendedName>
</protein>
<evidence type="ECO:0000259" key="1">
    <source>
        <dbReference type="PROSITE" id="PS51886"/>
    </source>
</evidence>
<reference evidence="2 3" key="1">
    <citation type="submission" date="2018-08" db="EMBL/GenBank/DDBJ databases">
        <title>Genome and evolution of the arbuscular mycorrhizal fungus Diversispora epigaea (formerly Glomus versiforme) and its bacterial endosymbionts.</title>
        <authorList>
            <person name="Sun X."/>
            <person name="Fei Z."/>
            <person name="Harrison M."/>
        </authorList>
    </citation>
    <scope>NUCLEOTIDE SEQUENCE [LARGE SCALE GENOMIC DNA]</scope>
    <source>
        <strain evidence="2 3">IT104</strain>
    </source>
</reference>
<dbReference type="AlphaFoldDB" id="A0A397HVN3"/>
<dbReference type="EMBL" id="PQFF01000286">
    <property type="protein sequence ID" value="RHZ65626.1"/>
    <property type="molecule type" value="Genomic_DNA"/>
</dbReference>
<proteinExistence type="predicted"/>
<gene>
    <name evidence="2" type="ORF">Glove_313g61</name>
</gene>
<dbReference type="PROSITE" id="PS51886">
    <property type="entry name" value="TLDC"/>
    <property type="match status" value="1"/>
</dbReference>
<organism evidence="2 3">
    <name type="scientific">Diversispora epigaea</name>
    <dbReference type="NCBI Taxonomy" id="1348612"/>
    <lineage>
        <taxon>Eukaryota</taxon>
        <taxon>Fungi</taxon>
        <taxon>Fungi incertae sedis</taxon>
        <taxon>Mucoromycota</taxon>
        <taxon>Glomeromycotina</taxon>
        <taxon>Glomeromycetes</taxon>
        <taxon>Diversisporales</taxon>
        <taxon>Diversisporaceae</taxon>
        <taxon>Diversispora</taxon>
    </lineage>
</organism>
<comment type="caution">
    <text evidence="2">The sequence shown here is derived from an EMBL/GenBank/DDBJ whole genome shotgun (WGS) entry which is preliminary data.</text>
</comment>
<evidence type="ECO:0000313" key="2">
    <source>
        <dbReference type="EMBL" id="RHZ65626.1"/>
    </source>
</evidence>
<keyword evidence="3" id="KW-1185">Reference proteome</keyword>
<dbReference type="Pfam" id="PF07534">
    <property type="entry name" value="TLD"/>
    <property type="match status" value="1"/>
</dbReference>
<name>A0A397HVN3_9GLOM</name>
<accession>A0A397HVN3</accession>
<dbReference type="InterPro" id="IPR006571">
    <property type="entry name" value="TLDc_dom"/>
</dbReference>
<sequence>MTPNKQISSIVLPPRNILNIQLPIRNTPIPLPSNIITNEHALEISSWIDKKGSPYVENNPYEFELLVRGSRDGFDVKTIYNLCDKVVNTVIVLKVEGTGEILGGYNPREWDNNSNQFVQYKFIKDSFIFSLKNANMKDSILSRAVRDFNYSIYNYPQKTDLSFDIALCLNGNLKIEKRCYCMANSTYLKPIRSDEFVSKLEIGFSRIPVKALFSVEEYEVFKILPRNDLK</sequence>
<feature type="domain" description="TLDc" evidence="1">
    <location>
        <begin position="34"/>
        <end position="224"/>
    </location>
</feature>